<keyword evidence="6" id="KW-0175">Coiled coil</keyword>
<comment type="similarity">
    <text evidence="5">Belongs to the YicC/YloC family.</text>
</comment>
<evidence type="ECO:0000256" key="2">
    <source>
        <dbReference type="ARBA" id="ARBA00022722"/>
    </source>
</evidence>
<dbReference type="InterPro" id="IPR013551">
    <property type="entry name" value="YicC-like_C"/>
</dbReference>
<evidence type="ECO:0000256" key="1">
    <source>
        <dbReference type="ARBA" id="ARBA00001968"/>
    </source>
</evidence>
<dbReference type="PANTHER" id="PTHR30636:SF3">
    <property type="entry name" value="UPF0701 PROTEIN YICC"/>
    <property type="match status" value="1"/>
</dbReference>
<feature type="domain" description="Endoribonuclease YicC-like N-terminal" evidence="7">
    <location>
        <begin position="1"/>
        <end position="153"/>
    </location>
</feature>
<dbReference type="Pfam" id="PF08340">
    <property type="entry name" value="YicC-like_C"/>
    <property type="match status" value="1"/>
</dbReference>
<accession>A0ABY1NJW7</accession>
<dbReference type="InterPro" id="IPR005229">
    <property type="entry name" value="YicC/YloC-like"/>
</dbReference>
<name>A0ABY1NJW7_9BACT</name>
<reference evidence="9 10" key="1">
    <citation type="submission" date="2017-05" db="EMBL/GenBank/DDBJ databases">
        <authorList>
            <person name="Varghese N."/>
            <person name="Submissions S."/>
        </authorList>
    </citation>
    <scope>NUCLEOTIDE SEQUENCE [LARGE SCALE GENOMIC DNA]</scope>
    <source>
        <strain evidence="9 10">DSM 15522</strain>
    </source>
</reference>
<dbReference type="EMBL" id="FXUB01000002">
    <property type="protein sequence ID" value="SMP10999.1"/>
    <property type="molecule type" value="Genomic_DNA"/>
</dbReference>
<comment type="caution">
    <text evidence="9">The sequence shown here is derived from an EMBL/GenBank/DDBJ whole genome shotgun (WGS) entry which is preliminary data.</text>
</comment>
<evidence type="ECO:0000313" key="10">
    <source>
        <dbReference type="Proteomes" id="UP001157911"/>
    </source>
</evidence>
<keyword evidence="2" id="KW-0540">Nuclease</keyword>
<evidence type="ECO:0000259" key="8">
    <source>
        <dbReference type="Pfam" id="PF08340"/>
    </source>
</evidence>
<evidence type="ECO:0000256" key="5">
    <source>
        <dbReference type="ARBA" id="ARBA00035648"/>
    </source>
</evidence>
<dbReference type="RefSeq" id="WP_283400355.1">
    <property type="nucleotide sequence ID" value="NZ_FXUB01000002.1"/>
</dbReference>
<evidence type="ECO:0000313" key="9">
    <source>
        <dbReference type="EMBL" id="SMP10999.1"/>
    </source>
</evidence>
<evidence type="ECO:0000256" key="6">
    <source>
        <dbReference type="SAM" id="Coils"/>
    </source>
</evidence>
<gene>
    <name evidence="9" type="ORF">SAMN06265339_0869</name>
</gene>
<comment type="cofactor">
    <cofactor evidence="1">
        <name>a divalent metal cation</name>
        <dbReference type="ChEBI" id="CHEBI:60240"/>
    </cofactor>
</comment>
<keyword evidence="3" id="KW-0255">Endonuclease</keyword>
<feature type="domain" description="Endoribonuclease YicC-like C-terminal" evidence="8">
    <location>
        <begin position="172"/>
        <end position="293"/>
    </location>
</feature>
<dbReference type="Proteomes" id="UP001157911">
    <property type="component" value="Unassembled WGS sequence"/>
</dbReference>
<sequence length="293" mass="33988">MKSMTGYAKETFKTEDIEVTAEIKSLNGKALRIRFSIPRLFNPLITEIQSVIGEVVKRGEVDLYLFYRLSPELVPEVSVNYAQAEKYLKAVQKISGVSGKEITVTFKDLLAIPEIFQKEEMDVEPFREAVISAVKKAVLKLDEVRRIEGEKIKRYLEDRLKTIEETLLEIEEDIEGIEGRIFERLKEKVEKLLKDVGVEEEEFLKRVEMEVAFLAEKQDVSEEVSRLKMHLKRFRELIDSDEPIGKTLDFLCQEMHREINTLGNKLKEIDVTEPVLKIKSEIARIKEQVQNVE</sequence>
<organism evidence="9 10">
    <name type="scientific">Desulfurobacterium pacificum</name>
    <dbReference type="NCBI Taxonomy" id="240166"/>
    <lineage>
        <taxon>Bacteria</taxon>
        <taxon>Pseudomonadati</taxon>
        <taxon>Aquificota</taxon>
        <taxon>Aquificia</taxon>
        <taxon>Desulfurobacteriales</taxon>
        <taxon>Desulfurobacteriaceae</taxon>
        <taxon>Desulfurobacterium</taxon>
    </lineage>
</organism>
<dbReference type="Pfam" id="PF03755">
    <property type="entry name" value="YicC-like_N"/>
    <property type="match status" value="1"/>
</dbReference>
<feature type="coiled-coil region" evidence="6">
    <location>
        <begin position="153"/>
        <end position="202"/>
    </location>
</feature>
<dbReference type="NCBIfam" id="TIGR00255">
    <property type="entry name" value="YicC/YloC family endoribonuclease"/>
    <property type="match status" value="1"/>
</dbReference>
<proteinExistence type="inferred from homology"/>
<dbReference type="InterPro" id="IPR013527">
    <property type="entry name" value="YicC-like_N"/>
</dbReference>
<evidence type="ECO:0000256" key="3">
    <source>
        <dbReference type="ARBA" id="ARBA00022759"/>
    </source>
</evidence>
<keyword evidence="10" id="KW-1185">Reference proteome</keyword>
<evidence type="ECO:0000259" key="7">
    <source>
        <dbReference type="Pfam" id="PF03755"/>
    </source>
</evidence>
<dbReference type="PANTHER" id="PTHR30636">
    <property type="entry name" value="UPF0701 PROTEIN YICC"/>
    <property type="match status" value="1"/>
</dbReference>
<evidence type="ECO:0000256" key="4">
    <source>
        <dbReference type="ARBA" id="ARBA00022801"/>
    </source>
</evidence>
<keyword evidence="4" id="KW-0378">Hydrolase</keyword>
<protein>
    <submittedName>
        <fullName evidence="9">TIGR00255 family protein</fullName>
    </submittedName>
</protein>